<comment type="caution">
    <text evidence="1">The sequence shown here is derived from an EMBL/GenBank/DDBJ whole genome shotgun (WGS) entry which is preliminary data.</text>
</comment>
<protein>
    <recommendedName>
        <fullName evidence="3">ANTAR domain-containing protein</fullName>
    </recommendedName>
</protein>
<gene>
    <name evidence="1" type="ORF">FCN18_02020</name>
</gene>
<dbReference type="RefSeq" id="WP_112265964.1">
    <property type="nucleotide sequence ID" value="NZ_SWMS01000001.1"/>
</dbReference>
<accession>A0ABY2SCU7</accession>
<proteinExistence type="predicted"/>
<evidence type="ECO:0008006" key="3">
    <source>
        <dbReference type="Google" id="ProtNLM"/>
    </source>
</evidence>
<evidence type="ECO:0000313" key="1">
    <source>
        <dbReference type="EMBL" id="TKG73376.1"/>
    </source>
</evidence>
<name>A0ABY2SCU7_9PSEU</name>
<dbReference type="Proteomes" id="UP000309992">
    <property type="component" value="Unassembled WGS sequence"/>
</dbReference>
<evidence type="ECO:0000313" key="2">
    <source>
        <dbReference type="Proteomes" id="UP000309992"/>
    </source>
</evidence>
<dbReference type="EMBL" id="SWMS01000001">
    <property type="protein sequence ID" value="TKG73376.1"/>
    <property type="molecule type" value="Genomic_DNA"/>
</dbReference>
<sequence length="106" mass="11080">MLSAARGVHTGVSRDEAERAILDIAAKVGLEGPVSEVFGELRTLSTPDTADAARRLVCDVAARLIEAVGKLDRADFLFAEVGAATRILADFAAQAAQLSGPSTRSR</sequence>
<keyword evidence="2" id="KW-1185">Reference proteome</keyword>
<reference evidence="1 2" key="1">
    <citation type="journal article" date="2015" name="Antonie Van Leeuwenhoek">
        <title>Prauserella endophytica sp. nov., an endophytic actinobacterium isolated from Tamarix taklamakanensis.</title>
        <authorList>
            <person name="Liu J.M."/>
            <person name="Habden X."/>
            <person name="Guo L."/>
            <person name="Tuo L."/>
            <person name="Jiang Z.K."/>
            <person name="Liu S.W."/>
            <person name="Liu X.F."/>
            <person name="Chen L."/>
            <person name="Li R.F."/>
            <person name="Zhang Y.Q."/>
            <person name="Sun C.H."/>
        </authorList>
    </citation>
    <scope>NUCLEOTIDE SEQUENCE [LARGE SCALE GENOMIC DNA]</scope>
    <source>
        <strain evidence="1 2">CGMCC 4.7182</strain>
    </source>
</reference>
<organism evidence="1 2">
    <name type="scientific">Prauserella endophytica</name>
    <dbReference type="NCBI Taxonomy" id="1592324"/>
    <lineage>
        <taxon>Bacteria</taxon>
        <taxon>Bacillati</taxon>
        <taxon>Actinomycetota</taxon>
        <taxon>Actinomycetes</taxon>
        <taxon>Pseudonocardiales</taxon>
        <taxon>Pseudonocardiaceae</taxon>
        <taxon>Prauserella</taxon>
        <taxon>Prauserella coralliicola group</taxon>
    </lineage>
</organism>